<gene>
    <name evidence="1" type="ORF">CLV90_2278</name>
</gene>
<organism evidence="1 2">
    <name type="scientific">Maribacter spongiicola</name>
    <dbReference type="NCBI Taxonomy" id="1206753"/>
    <lineage>
        <taxon>Bacteria</taxon>
        <taxon>Pseudomonadati</taxon>
        <taxon>Bacteroidota</taxon>
        <taxon>Flavobacteriia</taxon>
        <taxon>Flavobacteriales</taxon>
        <taxon>Flavobacteriaceae</taxon>
        <taxon>Maribacter</taxon>
    </lineage>
</organism>
<dbReference type="SUPFAM" id="SSF50494">
    <property type="entry name" value="Trypsin-like serine proteases"/>
    <property type="match status" value="1"/>
</dbReference>
<comment type="caution">
    <text evidence="1">The sequence shown here is derived from an EMBL/GenBank/DDBJ whole genome shotgun (WGS) entry which is preliminary data.</text>
</comment>
<accession>A0A4R7K418</accession>
<dbReference type="Proteomes" id="UP000294749">
    <property type="component" value="Unassembled WGS sequence"/>
</dbReference>
<name>A0A4R7K418_9FLAO</name>
<dbReference type="InterPro" id="IPR043504">
    <property type="entry name" value="Peptidase_S1_PA_chymotrypsin"/>
</dbReference>
<dbReference type="OrthoDB" id="4696264at2"/>
<reference evidence="1 2" key="1">
    <citation type="submission" date="2019-03" db="EMBL/GenBank/DDBJ databases">
        <title>Genomic Encyclopedia of Archaeal and Bacterial Type Strains, Phase II (KMG-II): from individual species to whole genera.</title>
        <authorList>
            <person name="Goeker M."/>
        </authorList>
    </citation>
    <scope>NUCLEOTIDE SEQUENCE [LARGE SCALE GENOMIC DNA]</scope>
    <source>
        <strain evidence="1 2">DSM 25233</strain>
    </source>
</reference>
<evidence type="ECO:0000313" key="2">
    <source>
        <dbReference type="Proteomes" id="UP000294749"/>
    </source>
</evidence>
<evidence type="ECO:0000313" key="1">
    <source>
        <dbReference type="EMBL" id="TDT45194.1"/>
    </source>
</evidence>
<protein>
    <submittedName>
        <fullName evidence="1">Trypsin-like peptidase</fullName>
    </submittedName>
</protein>
<dbReference type="Pfam" id="PF13365">
    <property type="entry name" value="Trypsin_2"/>
    <property type="match status" value="1"/>
</dbReference>
<keyword evidence="2" id="KW-1185">Reference proteome</keyword>
<dbReference type="RefSeq" id="WP_133687546.1">
    <property type="nucleotide sequence ID" value="NZ_SOAY01000011.1"/>
</dbReference>
<dbReference type="EMBL" id="SOAY01000011">
    <property type="protein sequence ID" value="TDT45194.1"/>
    <property type="molecule type" value="Genomic_DNA"/>
</dbReference>
<sequence>MIKNKLLAILFLIFLNMNGQQSINKNKIIENSIYLEFKTNNKIEFGSGFLVRDNTAVGDFVYLVTAKHVLGTNDSNGVFNLKDNILNISYFGKVTEEKMNTVSINVGQMLNDNLIRFLDDNDVAVLIIGKIVDGKINYVTAADFKEINVYEGNSWTTIDSKRLASIEETILGLDTYIFGYPKTLGIQKSPQFDYNKPLLRKGIVAGIYKVKRTIILDCPAYGGNSGGPVYSYDSEGNFQLVGVVSQYIPYISNNVLNNSSYSVAVSAEVIDEILNTFRPK</sequence>
<proteinExistence type="predicted"/>
<dbReference type="AlphaFoldDB" id="A0A4R7K418"/>
<dbReference type="InterPro" id="IPR009003">
    <property type="entry name" value="Peptidase_S1_PA"/>
</dbReference>
<dbReference type="Gene3D" id="2.40.10.10">
    <property type="entry name" value="Trypsin-like serine proteases"/>
    <property type="match status" value="2"/>
</dbReference>